<gene>
    <name evidence="3" type="ORF">Cni_G03171</name>
</gene>
<evidence type="ECO:0000259" key="2">
    <source>
        <dbReference type="Pfam" id="PF00561"/>
    </source>
</evidence>
<dbReference type="InterPro" id="IPR029058">
    <property type="entry name" value="AB_hydrolase_fold"/>
</dbReference>
<dbReference type="Gene3D" id="3.40.50.1820">
    <property type="entry name" value="alpha/beta hydrolase"/>
    <property type="match status" value="1"/>
</dbReference>
<reference evidence="3 4" key="1">
    <citation type="submission" date="2023-10" db="EMBL/GenBank/DDBJ databases">
        <title>Chromosome-scale genome assembly provides insights into flower coloration mechanisms of Canna indica.</title>
        <authorList>
            <person name="Li C."/>
        </authorList>
    </citation>
    <scope>NUCLEOTIDE SEQUENCE [LARGE SCALE GENOMIC DNA]</scope>
    <source>
        <tissue evidence="3">Flower</tissue>
    </source>
</reference>
<organism evidence="3 4">
    <name type="scientific">Canna indica</name>
    <name type="common">Indian-shot</name>
    <dbReference type="NCBI Taxonomy" id="4628"/>
    <lineage>
        <taxon>Eukaryota</taxon>
        <taxon>Viridiplantae</taxon>
        <taxon>Streptophyta</taxon>
        <taxon>Embryophyta</taxon>
        <taxon>Tracheophyta</taxon>
        <taxon>Spermatophyta</taxon>
        <taxon>Magnoliopsida</taxon>
        <taxon>Liliopsida</taxon>
        <taxon>Zingiberales</taxon>
        <taxon>Cannaceae</taxon>
        <taxon>Canna</taxon>
    </lineage>
</organism>
<dbReference type="InterPro" id="IPR000073">
    <property type="entry name" value="AB_hydrolase_1"/>
</dbReference>
<keyword evidence="3" id="KW-0012">Acyltransferase</keyword>
<dbReference type="Proteomes" id="UP001327560">
    <property type="component" value="Chromosome 1"/>
</dbReference>
<dbReference type="Pfam" id="PF00561">
    <property type="entry name" value="Abhydrolase_1"/>
    <property type="match status" value="1"/>
</dbReference>
<dbReference type="GO" id="GO:0016746">
    <property type="term" value="F:acyltransferase activity"/>
    <property type="evidence" value="ECO:0007669"/>
    <property type="project" value="UniProtKB-KW"/>
</dbReference>
<dbReference type="EMBL" id="CP136890">
    <property type="protein sequence ID" value="WOK94469.1"/>
    <property type="molecule type" value="Genomic_DNA"/>
</dbReference>
<sequence length="673" mass="75954">MATAVSLSIPLHLSSPRRRLVSHASRAVPSRLSSRKGARTSPALASVTAPKVLDESVIEKRGIKDYIERSREMIRPDGGPPRWFSPLECGARGKDPPLLLYLPGIDGTGLGLIRHHERLGKIFDVWCLHVPVMDRTSFEGLVEYVERTIKSEKSYIQNKPIYLVGESIGACLALAVAIRNPDVDLILILANPATSFPMSQLQSVSNFLGIVPEPFHVTIPYFLSLITGNSMGIASSNTETHTFLHQAFQGIPENLQNTFSDLSFLLDILPKESLIWKLDLLKSASLFVNSRLHVVEAQTLILASGKDQLFPSHKEAERISKLLPNSRIRHFNENSHTIFLEDEVDLVTTVKGAGYYRRSRQVDFVSDYLLPTPDEFKKATEQYRWIDFAASPVILSTLQDGKIVKGFAGIPSEGPAVFVGYHMLLGLELGPMVTKLITEKNIHLRGIAHPFLFNRASEQLMPDSSSFDSYRIMGAVPVSATNFYKLLSTKSFVLLYPGGAREALHRKGEEYKLFWPEKSEVIRMASRFEAKIIPFGVVGEDDMFDVLLDYDDLVKVPFYDDLNKKINQEAVRLRADYAEEVGNQSLYPPIVLPKIPGRFYYLFGKPIETKGRREELRDRDNAQQLYLHVKSEVENCLDYLKKKREEDPYRNLLSRLLYQTTHGFAAEVPTFKL</sequence>
<dbReference type="PANTHER" id="PTHR22753:SF24">
    <property type="entry name" value="ESTERASE_LIPASE_THIOESTERASE FAMILY PROTEIN"/>
    <property type="match status" value="1"/>
</dbReference>
<evidence type="ECO:0000313" key="4">
    <source>
        <dbReference type="Proteomes" id="UP001327560"/>
    </source>
</evidence>
<dbReference type="AlphaFoldDB" id="A0AAQ3JT28"/>
<dbReference type="GO" id="GO:0016020">
    <property type="term" value="C:membrane"/>
    <property type="evidence" value="ECO:0007669"/>
    <property type="project" value="TreeGrafter"/>
</dbReference>
<keyword evidence="3" id="KW-0808">Transferase</keyword>
<name>A0AAQ3JT28_9LILI</name>
<evidence type="ECO:0000313" key="3">
    <source>
        <dbReference type="EMBL" id="WOK94469.1"/>
    </source>
</evidence>
<protein>
    <submittedName>
        <fullName evidence="3">Acyltransferase-like protein, chloroplastic isoform X1</fullName>
    </submittedName>
</protein>
<dbReference type="SUPFAM" id="SSF53474">
    <property type="entry name" value="alpha/beta-Hydrolases"/>
    <property type="match status" value="1"/>
</dbReference>
<feature type="domain" description="AB hydrolase-1" evidence="2">
    <location>
        <begin position="98"/>
        <end position="342"/>
    </location>
</feature>
<proteinExistence type="predicted"/>
<keyword evidence="4" id="KW-1185">Reference proteome</keyword>
<feature type="region of interest" description="Disordered" evidence="1">
    <location>
        <begin position="22"/>
        <end position="45"/>
    </location>
</feature>
<dbReference type="CDD" id="cd07987">
    <property type="entry name" value="LPLAT_MGAT-like"/>
    <property type="match status" value="1"/>
</dbReference>
<evidence type="ECO:0000256" key="1">
    <source>
        <dbReference type="SAM" id="MobiDB-lite"/>
    </source>
</evidence>
<accession>A0AAQ3JT28</accession>
<dbReference type="PANTHER" id="PTHR22753">
    <property type="entry name" value="TRANSMEMBRANE PROTEIN 68"/>
    <property type="match status" value="1"/>
</dbReference>